<accession>A0ACC2LJ55</accession>
<comment type="caution">
    <text evidence="1">The sequence shown here is derived from an EMBL/GenBank/DDBJ whole genome shotgun (WGS) entry which is preliminary data.</text>
</comment>
<dbReference type="EMBL" id="CM056816">
    <property type="protein sequence ID" value="KAJ8633290.1"/>
    <property type="molecule type" value="Genomic_DNA"/>
</dbReference>
<dbReference type="Proteomes" id="UP001234297">
    <property type="component" value="Chromosome 8"/>
</dbReference>
<reference evidence="1 2" key="1">
    <citation type="journal article" date="2022" name="Hortic Res">
        <title>A haplotype resolved chromosomal level avocado genome allows analysis of novel avocado genes.</title>
        <authorList>
            <person name="Nath O."/>
            <person name="Fletcher S.J."/>
            <person name="Hayward A."/>
            <person name="Shaw L.M."/>
            <person name="Masouleh A.K."/>
            <person name="Furtado A."/>
            <person name="Henry R.J."/>
            <person name="Mitter N."/>
        </authorList>
    </citation>
    <scope>NUCLEOTIDE SEQUENCE [LARGE SCALE GENOMIC DNA]</scope>
    <source>
        <strain evidence="2">cv. Hass</strain>
    </source>
</reference>
<name>A0ACC2LJ55_PERAE</name>
<evidence type="ECO:0000313" key="1">
    <source>
        <dbReference type="EMBL" id="KAJ8633290.1"/>
    </source>
</evidence>
<evidence type="ECO:0000313" key="2">
    <source>
        <dbReference type="Proteomes" id="UP001234297"/>
    </source>
</evidence>
<proteinExistence type="predicted"/>
<keyword evidence="2" id="KW-1185">Reference proteome</keyword>
<organism evidence="1 2">
    <name type="scientific">Persea americana</name>
    <name type="common">Avocado</name>
    <dbReference type="NCBI Taxonomy" id="3435"/>
    <lineage>
        <taxon>Eukaryota</taxon>
        <taxon>Viridiplantae</taxon>
        <taxon>Streptophyta</taxon>
        <taxon>Embryophyta</taxon>
        <taxon>Tracheophyta</taxon>
        <taxon>Spermatophyta</taxon>
        <taxon>Magnoliopsida</taxon>
        <taxon>Magnoliidae</taxon>
        <taxon>Laurales</taxon>
        <taxon>Lauraceae</taxon>
        <taxon>Persea</taxon>
    </lineage>
</organism>
<sequence length="176" mass="19347">MFVDEEKGLGLLFFYTALTVEKQSISVKRDIHWLNHGKDLTHRRYAYEEEQISPVTVSQLQLKWKFVAGKDITATPAIFDGILYFPSWNEANVNWTVSTSTPTVVGPTLIIGIYGPAVVIAVDRATGNLVWSTRLDSHAAAVITMSGTVFGRGLYVGVCSLEEGSAVEQCCTFQLG</sequence>
<protein>
    <submittedName>
        <fullName evidence="1">Uncharacterized protein</fullName>
    </submittedName>
</protein>
<gene>
    <name evidence="1" type="ORF">MRB53_026626</name>
</gene>